<comment type="caution">
    <text evidence="2">The sequence shown here is derived from an EMBL/GenBank/DDBJ whole genome shotgun (WGS) entry which is preliminary data.</text>
</comment>
<gene>
    <name evidence="2" type="ORF">O181_020631</name>
</gene>
<name>A0A9Q3C9E7_9BASI</name>
<proteinExistence type="predicted"/>
<evidence type="ECO:0000313" key="2">
    <source>
        <dbReference type="EMBL" id="MBW0480916.1"/>
    </source>
</evidence>
<evidence type="ECO:0000313" key="3">
    <source>
        <dbReference type="Proteomes" id="UP000765509"/>
    </source>
</evidence>
<protein>
    <submittedName>
        <fullName evidence="2">Uncharacterized protein</fullName>
    </submittedName>
</protein>
<dbReference type="AlphaFoldDB" id="A0A9Q3C9E7"/>
<keyword evidence="3" id="KW-1185">Reference proteome</keyword>
<reference evidence="2" key="1">
    <citation type="submission" date="2021-03" db="EMBL/GenBank/DDBJ databases">
        <title>Draft genome sequence of rust myrtle Austropuccinia psidii MF-1, a brazilian biotype.</title>
        <authorList>
            <person name="Quecine M.C."/>
            <person name="Pachon D.M.R."/>
            <person name="Bonatelli M.L."/>
            <person name="Correr F.H."/>
            <person name="Franceschini L.M."/>
            <person name="Leite T.F."/>
            <person name="Margarido G.R.A."/>
            <person name="Almeida C.A."/>
            <person name="Ferrarezi J.A."/>
            <person name="Labate C.A."/>
        </authorList>
    </citation>
    <scope>NUCLEOTIDE SEQUENCE</scope>
    <source>
        <strain evidence="2">MF-1</strain>
    </source>
</reference>
<feature type="region of interest" description="Disordered" evidence="1">
    <location>
        <begin position="87"/>
        <end position="134"/>
    </location>
</feature>
<dbReference type="EMBL" id="AVOT02006165">
    <property type="protein sequence ID" value="MBW0480916.1"/>
    <property type="molecule type" value="Genomic_DNA"/>
</dbReference>
<feature type="compositionally biased region" description="Polar residues" evidence="1">
    <location>
        <begin position="108"/>
        <end position="120"/>
    </location>
</feature>
<organism evidence="2 3">
    <name type="scientific">Austropuccinia psidii MF-1</name>
    <dbReference type="NCBI Taxonomy" id="1389203"/>
    <lineage>
        <taxon>Eukaryota</taxon>
        <taxon>Fungi</taxon>
        <taxon>Dikarya</taxon>
        <taxon>Basidiomycota</taxon>
        <taxon>Pucciniomycotina</taxon>
        <taxon>Pucciniomycetes</taxon>
        <taxon>Pucciniales</taxon>
        <taxon>Sphaerophragmiaceae</taxon>
        <taxon>Austropuccinia</taxon>
    </lineage>
</organism>
<evidence type="ECO:0000256" key="1">
    <source>
        <dbReference type="SAM" id="MobiDB-lite"/>
    </source>
</evidence>
<sequence length="150" mass="16724">MVLQVIPTAQGCGKVDQCWRAHSHNPDTEGRDELDGEEVEVVNPSMDRHSSTGPSQLALKGFQSQIIRSTPRNVKLVLSSIQTSIPPHSPNLSAFRPALASPMGPSPMVTSQQLQPVSSSSRRREDQSPFPFPATQVFQRREHWPFWVTR</sequence>
<dbReference type="Proteomes" id="UP000765509">
    <property type="component" value="Unassembled WGS sequence"/>
</dbReference>
<accession>A0A9Q3C9E7</accession>